<evidence type="ECO:0000313" key="2">
    <source>
        <dbReference type="EMBL" id="RAJ24346.1"/>
    </source>
</evidence>
<dbReference type="SUPFAM" id="SSF53335">
    <property type="entry name" value="S-adenosyl-L-methionine-dependent methyltransferases"/>
    <property type="match status" value="1"/>
</dbReference>
<keyword evidence="1 2" id="KW-0808">Transferase</keyword>
<reference evidence="2 3" key="1">
    <citation type="submission" date="2018-06" db="EMBL/GenBank/DDBJ databases">
        <title>Genomic Encyclopedia of Archaeal and Bacterial Type Strains, Phase II (KMG-II): from individual species to whole genera.</title>
        <authorList>
            <person name="Goeker M."/>
        </authorList>
    </citation>
    <scope>NUCLEOTIDE SEQUENCE [LARGE SCALE GENOMIC DNA]</scope>
    <source>
        <strain evidence="2 3">DSM 12408</strain>
    </source>
</reference>
<dbReference type="Gene3D" id="3.40.50.150">
    <property type="entry name" value="Vaccinia Virus protein VP39"/>
    <property type="match status" value="1"/>
</dbReference>
<evidence type="ECO:0000313" key="3">
    <source>
        <dbReference type="Proteomes" id="UP000248987"/>
    </source>
</evidence>
<dbReference type="GO" id="GO:0008168">
    <property type="term" value="F:methyltransferase activity"/>
    <property type="evidence" value="ECO:0007669"/>
    <property type="project" value="UniProtKB-KW"/>
</dbReference>
<gene>
    <name evidence="2" type="ORF">LX77_01898</name>
</gene>
<dbReference type="InterPro" id="IPR029063">
    <property type="entry name" value="SAM-dependent_MTases_sf"/>
</dbReference>
<evidence type="ECO:0000256" key="1">
    <source>
        <dbReference type="ARBA" id="ARBA00022679"/>
    </source>
</evidence>
<dbReference type="GO" id="GO:0032259">
    <property type="term" value="P:methylation"/>
    <property type="evidence" value="ECO:0007669"/>
    <property type="project" value="UniProtKB-KW"/>
</dbReference>
<comment type="caution">
    <text evidence="2">The sequence shown here is derived from an EMBL/GenBank/DDBJ whole genome shotgun (WGS) entry which is preliminary data.</text>
</comment>
<dbReference type="EMBL" id="QLLQ01000006">
    <property type="protein sequence ID" value="RAJ24346.1"/>
    <property type="molecule type" value="Genomic_DNA"/>
</dbReference>
<name>A0A327S5I9_9FLAO</name>
<organism evidence="2 3">
    <name type="scientific">Gelidibacter algens</name>
    <dbReference type="NCBI Taxonomy" id="49280"/>
    <lineage>
        <taxon>Bacteria</taxon>
        <taxon>Pseudomonadati</taxon>
        <taxon>Bacteroidota</taxon>
        <taxon>Flavobacteriia</taxon>
        <taxon>Flavobacteriales</taxon>
        <taxon>Flavobacteriaceae</taxon>
        <taxon>Gelidibacter</taxon>
    </lineage>
</organism>
<keyword evidence="2" id="KW-0489">Methyltransferase</keyword>
<dbReference type="PANTHER" id="PTHR43861:SF3">
    <property type="entry name" value="PUTATIVE (AFU_ORTHOLOGUE AFUA_2G14390)-RELATED"/>
    <property type="match status" value="1"/>
</dbReference>
<dbReference type="Proteomes" id="UP000248987">
    <property type="component" value="Unassembled WGS sequence"/>
</dbReference>
<dbReference type="CDD" id="cd02440">
    <property type="entry name" value="AdoMet_MTases"/>
    <property type="match status" value="1"/>
</dbReference>
<dbReference type="Pfam" id="PF13489">
    <property type="entry name" value="Methyltransf_23"/>
    <property type="match status" value="1"/>
</dbReference>
<dbReference type="PANTHER" id="PTHR43861">
    <property type="entry name" value="TRANS-ACONITATE 2-METHYLTRANSFERASE-RELATED"/>
    <property type="match status" value="1"/>
</dbReference>
<protein>
    <submittedName>
        <fullName evidence="2">Methyltransferase family protein</fullName>
    </submittedName>
</protein>
<proteinExistence type="predicted"/>
<keyword evidence="3" id="KW-1185">Reference proteome</keyword>
<dbReference type="AlphaFoldDB" id="A0A327S5I9"/>
<accession>A0A327S5I9</accession>
<sequence length="297" mass="34140">MNKLIVNSNHHVSKSSPKIIYIKVKDHSVSGEDFELILNDELEMLETFPKPSQERLPDYYKSEDYISHTDSKRNLFEKIYHLIKGIALKRKLKLIDSIAKDSKLVLDVGCGTGDFLHVAHKAGWTISGIEPDEEARAIANKKTNGAVFNTDQLFKLESESFDVITLWHVLEHLPDLDQHLSLFKKLLKSDGALIIAVPNYKSYDAQVYSEFWAAYDVPRHLWHFSQNTLKKLADKADMKLVETVPMKFDAYYVSLLSEKYKSGKMNYLKGFWNGWRSNVSARKSGEYSSLIYVIKKT</sequence>